<feature type="chain" id="PRO_5046190676" evidence="7">
    <location>
        <begin position="23"/>
        <end position="435"/>
    </location>
</feature>
<keyword evidence="4" id="KW-0472">Membrane</keyword>
<organism evidence="9 10">
    <name type="scientific">Flavihumibacter fluminis</name>
    <dbReference type="NCBI Taxonomy" id="2909236"/>
    <lineage>
        <taxon>Bacteria</taxon>
        <taxon>Pseudomonadati</taxon>
        <taxon>Bacteroidota</taxon>
        <taxon>Chitinophagia</taxon>
        <taxon>Chitinophagales</taxon>
        <taxon>Chitinophagaceae</taxon>
        <taxon>Flavihumibacter</taxon>
    </lineage>
</organism>
<comment type="caution">
    <text evidence="9">The sequence shown here is derived from an EMBL/GenBank/DDBJ whole genome shotgun (WGS) entry which is preliminary data.</text>
</comment>
<protein>
    <submittedName>
        <fullName evidence="9">RagB/SusD family nutrient uptake outer membrane protein</fullName>
    </submittedName>
</protein>
<keyword evidence="3 7" id="KW-0732">Signal</keyword>
<evidence type="ECO:0000256" key="6">
    <source>
        <dbReference type="SAM" id="MobiDB-lite"/>
    </source>
</evidence>
<reference evidence="9 10" key="1">
    <citation type="submission" date="2022-01" db="EMBL/GenBank/DDBJ databases">
        <title>Flavihumibacter sp. nov., isolated from sediment of a river.</title>
        <authorList>
            <person name="Liu H."/>
        </authorList>
    </citation>
    <scope>NUCLEOTIDE SEQUENCE [LARGE SCALE GENOMIC DNA]</scope>
    <source>
        <strain evidence="9 10">RY-1</strain>
    </source>
</reference>
<dbReference type="Proteomes" id="UP001200145">
    <property type="component" value="Unassembled WGS sequence"/>
</dbReference>
<feature type="compositionally biased region" description="Polar residues" evidence="6">
    <location>
        <begin position="426"/>
        <end position="435"/>
    </location>
</feature>
<evidence type="ECO:0000256" key="3">
    <source>
        <dbReference type="ARBA" id="ARBA00022729"/>
    </source>
</evidence>
<dbReference type="Gene3D" id="1.25.40.390">
    <property type="match status" value="1"/>
</dbReference>
<gene>
    <name evidence="9" type="ORF">L0U88_15290</name>
</gene>
<proteinExistence type="inferred from homology"/>
<accession>A0ABS9BLX8</accession>
<dbReference type="InterPro" id="IPR011990">
    <property type="entry name" value="TPR-like_helical_dom_sf"/>
</dbReference>
<keyword evidence="5" id="KW-0998">Cell outer membrane</keyword>
<evidence type="ECO:0000256" key="2">
    <source>
        <dbReference type="ARBA" id="ARBA00006275"/>
    </source>
</evidence>
<feature type="domain" description="RagB/SusD" evidence="8">
    <location>
        <begin position="320"/>
        <end position="411"/>
    </location>
</feature>
<dbReference type="SUPFAM" id="SSF48452">
    <property type="entry name" value="TPR-like"/>
    <property type="match status" value="1"/>
</dbReference>
<comment type="subcellular location">
    <subcellularLocation>
        <location evidence="1">Cell outer membrane</location>
    </subcellularLocation>
</comment>
<evidence type="ECO:0000259" key="8">
    <source>
        <dbReference type="Pfam" id="PF07980"/>
    </source>
</evidence>
<evidence type="ECO:0000313" key="9">
    <source>
        <dbReference type="EMBL" id="MCF1716003.1"/>
    </source>
</evidence>
<dbReference type="Pfam" id="PF07980">
    <property type="entry name" value="SusD_RagB"/>
    <property type="match status" value="1"/>
</dbReference>
<comment type="similarity">
    <text evidence="2">Belongs to the SusD family.</text>
</comment>
<evidence type="ECO:0000313" key="10">
    <source>
        <dbReference type="Proteomes" id="UP001200145"/>
    </source>
</evidence>
<dbReference type="RefSeq" id="WP_234866955.1">
    <property type="nucleotide sequence ID" value="NZ_JAKEVY010000004.1"/>
</dbReference>
<evidence type="ECO:0000256" key="7">
    <source>
        <dbReference type="SAM" id="SignalP"/>
    </source>
</evidence>
<keyword evidence="10" id="KW-1185">Reference proteome</keyword>
<dbReference type="PROSITE" id="PS51257">
    <property type="entry name" value="PROKAR_LIPOPROTEIN"/>
    <property type="match status" value="1"/>
</dbReference>
<sequence length="435" mass="46995">MKRIIYKGFLLTSLAFSLVACSKNFTNPGATPVEDALSNSTGLTGVAVGVQKQYSVGRQSALYNLVTANGFSSFELSLRNEGNVDEFNLWRGGINVDGNNNILGNLWTSSLKVIFDANNVIDNAANLGDRGYAAGLIGYASIFKAMALGNLSMYWEQIPASIGTNVSFKSRAEGFAEAIATLDAALAAIAANPISAQFLTNLPAGIEIPNTLQALKARYSLFSGNYAAALAAANAVDLTKKSTMNFDAVSPNPIFNVSTATNNVFQVIDSTFGLPEALRPDMTDGRIGFYMSVNPTIAPRWRIKGFGAELATPWAIYVPGEMTLIKAEALARAGGASLNDAVTELNKILTKTSAADPFGIGANQPVYGGAVTQEAVLTEIYRQRCIELYMQGFKMEDMRRFNRSNDPNVEKKRNFFPYPFRERDNNPNTPTDPTF</sequence>
<feature type="region of interest" description="Disordered" evidence="6">
    <location>
        <begin position="403"/>
        <end position="435"/>
    </location>
</feature>
<name>A0ABS9BLX8_9BACT</name>
<evidence type="ECO:0000256" key="4">
    <source>
        <dbReference type="ARBA" id="ARBA00023136"/>
    </source>
</evidence>
<evidence type="ECO:0000256" key="1">
    <source>
        <dbReference type="ARBA" id="ARBA00004442"/>
    </source>
</evidence>
<feature type="signal peptide" evidence="7">
    <location>
        <begin position="1"/>
        <end position="22"/>
    </location>
</feature>
<dbReference type="InterPro" id="IPR012944">
    <property type="entry name" value="SusD_RagB_dom"/>
</dbReference>
<dbReference type="EMBL" id="JAKEVY010000004">
    <property type="protein sequence ID" value="MCF1716003.1"/>
    <property type="molecule type" value="Genomic_DNA"/>
</dbReference>
<evidence type="ECO:0000256" key="5">
    <source>
        <dbReference type="ARBA" id="ARBA00023237"/>
    </source>
</evidence>